<dbReference type="SUPFAM" id="SSF55658">
    <property type="entry name" value="L9 N-domain-like"/>
    <property type="match status" value="1"/>
</dbReference>
<evidence type="ECO:0000259" key="13">
    <source>
        <dbReference type="PROSITE" id="PS50879"/>
    </source>
</evidence>
<dbReference type="InterPro" id="IPR011320">
    <property type="entry name" value="RNase_H1_N"/>
</dbReference>
<evidence type="ECO:0000256" key="2">
    <source>
        <dbReference type="ARBA" id="ARBA00001946"/>
    </source>
</evidence>
<dbReference type="Gene3D" id="3.30.420.10">
    <property type="entry name" value="Ribonuclease H-like superfamily/Ribonuclease H"/>
    <property type="match status" value="1"/>
</dbReference>
<dbReference type="InterPro" id="IPR009027">
    <property type="entry name" value="Ribosomal_bL9/RNase_H1_N"/>
</dbReference>
<dbReference type="GO" id="GO:0043137">
    <property type="term" value="P:DNA replication, removal of RNA primer"/>
    <property type="evidence" value="ECO:0007669"/>
    <property type="project" value="TreeGrafter"/>
</dbReference>
<dbReference type="FunFam" id="3.40.970.10:FF:000002">
    <property type="entry name" value="Ribonuclease H"/>
    <property type="match status" value="1"/>
</dbReference>
<dbReference type="EC" id="3.1.26.4" evidence="5"/>
<keyword evidence="11" id="KW-0460">Magnesium</keyword>
<dbReference type="Pfam" id="PF00075">
    <property type="entry name" value="RNase_H"/>
    <property type="match status" value="1"/>
</dbReference>
<organism evidence="14 15">
    <name type="scientific">Panaeolus cyanescens</name>
    <dbReference type="NCBI Taxonomy" id="181874"/>
    <lineage>
        <taxon>Eukaryota</taxon>
        <taxon>Fungi</taxon>
        <taxon>Dikarya</taxon>
        <taxon>Basidiomycota</taxon>
        <taxon>Agaricomycotina</taxon>
        <taxon>Agaricomycetes</taxon>
        <taxon>Agaricomycetidae</taxon>
        <taxon>Agaricales</taxon>
        <taxon>Agaricineae</taxon>
        <taxon>Galeropsidaceae</taxon>
        <taxon>Panaeolus</taxon>
    </lineage>
</organism>
<dbReference type="Proteomes" id="UP000284842">
    <property type="component" value="Unassembled WGS sequence"/>
</dbReference>
<comment type="caution">
    <text evidence="14">The sequence shown here is derived from an EMBL/GenBank/DDBJ whole genome shotgun (WGS) entry which is preliminary data.</text>
</comment>
<comment type="similarity">
    <text evidence="4">Belongs to the RNase H family.</text>
</comment>
<dbReference type="InterPro" id="IPR037056">
    <property type="entry name" value="RNase_H1_N_sf"/>
</dbReference>
<dbReference type="STRING" id="181874.A0A409Y990"/>
<keyword evidence="10" id="KW-0378">Hydrolase</keyword>
<dbReference type="PANTHER" id="PTHR10642:SF26">
    <property type="entry name" value="RIBONUCLEASE H1"/>
    <property type="match status" value="1"/>
</dbReference>
<accession>A0A409Y990</accession>
<keyword evidence="9" id="KW-0255">Endonuclease</keyword>
<dbReference type="FunCoup" id="A0A409Y990">
    <property type="interactions" value="55"/>
</dbReference>
<gene>
    <name evidence="14" type="ORF">CVT24_005328</name>
</gene>
<dbReference type="EMBL" id="NHTK01001355">
    <property type="protein sequence ID" value="PPQ99538.1"/>
    <property type="molecule type" value="Genomic_DNA"/>
</dbReference>
<dbReference type="InParanoid" id="A0A409Y990"/>
<proteinExistence type="inferred from homology"/>
<name>A0A409Y990_9AGAR</name>
<feature type="region of interest" description="Disordered" evidence="12">
    <location>
        <begin position="268"/>
        <end position="304"/>
    </location>
</feature>
<dbReference type="CDD" id="cd09280">
    <property type="entry name" value="RNase_HI_eukaryote_like"/>
    <property type="match status" value="1"/>
</dbReference>
<dbReference type="InterPro" id="IPR012337">
    <property type="entry name" value="RNaseH-like_sf"/>
</dbReference>
<feature type="domain" description="RNase H type-1" evidence="13">
    <location>
        <begin position="82"/>
        <end position="232"/>
    </location>
</feature>
<dbReference type="AlphaFoldDB" id="A0A409Y990"/>
<evidence type="ECO:0000256" key="8">
    <source>
        <dbReference type="ARBA" id="ARBA00022723"/>
    </source>
</evidence>
<evidence type="ECO:0000256" key="11">
    <source>
        <dbReference type="ARBA" id="ARBA00022842"/>
    </source>
</evidence>
<dbReference type="PROSITE" id="PS50879">
    <property type="entry name" value="RNASE_H_1"/>
    <property type="match status" value="1"/>
</dbReference>
<reference evidence="14 15" key="1">
    <citation type="journal article" date="2018" name="Evol. Lett.">
        <title>Horizontal gene cluster transfer increased hallucinogenic mushroom diversity.</title>
        <authorList>
            <person name="Reynolds H.T."/>
            <person name="Vijayakumar V."/>
            <person name="Gluck-Thaler E."/>
            <person name="Korotkin H.B."/>
            <person name="Matheny P.B."/>
            <person name="Slot J.C."/>
        </authorList>
    </citation>
    <scope>NUCLEOTIDE SEQUENCE [LARGE SCALE GENOMIC DNA]</scope>
    <source>
        <strain evidence="14 15">2629</strain>
    </source>
</reference>
<dbReference type="GO" id="GO:0004523">
    <property type="term" value="F:RNA-DNA hybrid ribonuclease activity"/>
    <property type="evidence" value="ECO:0007669"/>
    <property type="project" value="UniProtKB-EC"/>
</dbReference>
<sequence length="360" mass="39340">MPKAAYYAVQRGRSTGIYDSWDDCEAQVKGFLGAKYKKFLNRAEAEAFVAGGGPAAPSAAPSTSVAASKNLQATKTPDEDDESGFIVVYTDGACKGNGKNGSVAGVGVWWGPNDPRNIAERCPGDQTNNRAELIAILRMLEETPITPKPLLVKSDSQYSIKCLTEWISKWQSNGFRLADGSPIKNAGIIRCIWSLLGIREASGQKVRFKYVKGHSGHVGNDGADDMANRGALLPILQERDWETEERQLQQQLEALQKKRTRTSFFQANTTTTSKPVTLEPASIASTSKPSSPTKPLTLTPKMQHDIPDTRKPFTPSMHQSPLKVIYAGPPLIPVNPRDVNFDDYADCLLDDEDLANELSD</sequence>
<comment type="catalytic activity">
    <reaction evidence="1">
        <text>Endonucleolytic cleavage to 5'-phosphomonoester.</text>
        <dbReference type="EC" id="3.1.26.4"/>
    </reaction>
</comment>
<evidence type="ECO:0000256" key="9">
    <source>
        <dbReference type="ARBA" id="ARBA00022759"/>
    </source>
</evidence>
<evidence type="ECO:0000256" key="10">
    <source>
        <dbReference type="ARBA" id="ARBA00022801"/>
    </source>
</evidence>
<evidence type="ECO:0000256" key="12">
    <source>
        <dbReference type="SAM" id="MobiDB-lite"/>
    </source>
</evidence>
<dbReference type="PANTHER" id="PTHR10642">
    <property type="entry name" value="RIBONUCLEASE H1"/>
    <property type="match status" value="1"/>
</dbReference>
<keyword evidence="7" id="KW-0540">Nuclease</keyword>
<evidence type="ECO:0000256" key="7">
    <source>
        <dbReference type="ARBA" id="ARBA00022722"/>
    </source>
</evidence>
<dbReference type="SUPFAM" id="SSF53098">
    <property type="entry name" value="Ribonuclease H-like"/>
    <property type="match status" value="1"/>
</dbReference>
<dbReference type="OrthoDB" id="245563at2759"/>
<feature type="compositionally biased region" description="Low complexity" evidence="12">
    <location>
        <begin position="285"/>
        <end position="301"/>
    </location>
</feature>
<dbReference type="InterPro" id="IPR036397">
    <property type="entry name" value="RNaseH_sf"/>
</dbReference>
<evidence type="ECO:0000256" key="3">
    <source>
        <dbReference type="ARBA" id="ARBA00004065"/>
    </source>
</evidence>
<keyword evidence="8" id="KW-0479">Metal-binding</keyword>
<evidence type="ECO:0000256" key="4">
    <source>
        <dbReference type="ARBA" id="ARBA00005300"/>
    </source>
</evidence>
<evidence type="ECO:0000313" key="14">
    <source>
        <dbReference type="EMBL" id="PPQ99538.1"/>
    </source>
</evidence>
<dbReference type="InterPro" id="IPR002156">
    <property type="entry name" value="RNaseH_domain"/>
</dbReference>
<evidence type="ECO:0000256" key="6">
    <source>
        <dbReference type="ARBA" id="ARBA00017721"/>
    </source>
</evidence>
<comment type="cofactor">
    <cofactor evidence="2">
        <name>Mg(2+)</name>
        <dbReference type="ChEBI" id="CHEBI:18420"/>
    </cofactor>
</comment>
<dbReference type="Gene3D" id="3.40.970.10">
    <property type="entry name" value="Ribonuclease H1, N-terminal domain"/>
    <property type="match status" value="1"/>
</dbReference>
<evidence type="ECO:0000256" key="5">
    <source>
        <dbReference type="ARBA" id="ARBA00012180"/>
    </source>
</evidence>
<dbReference type="GO" id="GO:0046872">
    <property type="term" value="F:metal ion binding"/>
    <property type="evidence" value="ECO:0007669"/>
    <property type="project" value="UniProtKB-KW"/>
</dbReference>
<dbReference type="Pfam" id="PF01693">
    <property type="entry name" value="Cauli_VI"/>
    <property type="match status" value="1"/>
</dbReference>
<keyword evidence="15" id="KW-1185">Reference proteome</keyword>
<evidence type="ECO:0000256" key="1">
    <source>
        <dbReference type="ARBA" id="ARBA00000077"/>
    </source>
</evidence>
<evidence type="ECO:0000313" key="15">
    <source>
        <dbReference type="Proteomes" id="UP000284842"/>
    </source>
</evidence>
<dbReference type="InterPro" id="IPR050092">
    <property type="entry name" value="RNase_H"/>
</dbReference>
<protein>
    <recommendedName>
        <fullName evidence="6">Ribonuclease H</fullName>
        <ecNumber evidence="5">3.1.26.4</ecNumber>
    </recommendedName>
</protein>
<dbReference type="GO" id="GO:0003676">
    <property type="term" value="F:nucleic acid binding"/>
    <property type="evidence" value="ECO:0007669"/>
    <property type="project" value="InterPro"/>
</dbReference>
<comment type="function">
    <text evidence="3">Endonuclease that specifically degrades the RNA of RNA-DNA hybrids.</text>
</comment>